<keyword evidence="5" id="KW-1185">Reference proteome</keyword>
<accession>N6WY18</accession>
<dbReference type="Proteomes" id="UP000013165">
    <property type="component" value="Unassembled WGS sequence"/>
</dbReference>
<name>N6WY18_9GAMM</name>
<comment type="caution">
    <text evidence="4">The sequence shown here is derived from an EMBL/GenBank/DDBJ whole genome shotgun (WGS) entry which is preliminary data.</text>
</comment>
<reference evidence="4 5" key="1">
    <citation type="journal article" date="2013" name="Genome Announc.">
        <title>Genome Sequence of the Polycyclic Aromatic Hydrocarbon-Degrading Bacterium Strain Marinobacter nanhaiticus D15-8WT.</title>
        <authorList>
            <person name="Cui Z."/>
            <person name="Gao W."/>
            <person name="Li Q."/>
            <person name="Xu G."/>
            <person name="Zheng L."/>
        </authorList>
    </citation>
    <scope>NUCLEOTIDE SEQUENCE [LARGE SCALE GENOMIC DNA]</scope>
    <source>
        <strain evidence="4 5">D15-8W</strain>
    </source>
</reference>
<evidence type="ECO:0000256" key="1">
    <source>
        <dbReference type="SAM" id="Coils"/>
    </source>
</evidence>
<dbReference type="AlphaFoldDB" id="N6WY18"/>
<evidence type="ECO:0000259" key="3">
    <source>
        <dbReference type="Pfam" id="PF20712"/>
    </source>
</evidence>
<organism evidence="4 5">
    <name type="scientific">Marinobacter nanhaiticus D15-8W</name>
    <dbReference type="NCBI Taxonomy" id="626887"/>
    <lineage>
        <taxon>Bacteria</taxon>
        <taxon>Pseudomonadati</taxon>
        <taxon>Pseudomonadota</taxon>
        <taxon>Gammaproteobacteria</taxon>
        <taxon>Pseudomonadales</taxon>
        <taxon>Marinobacteraceae</taxon>
        <taxon>Marinobacter</taxon>
    </lineage>
</organism>
<dbReference type="OrthoDB" id="2991294at2"/>
<gene>
    <name evidence="4" type="ORF">J057_02285</name>
</gene>
<sequence length="241" mass="26989">MEVESKKDRMEERLAERKVRRRKVQGSFYIAIFISLTLSVIVPAFAWTSDIPTRILPLVLAYIVIPVGMIPILRGRVRDIEQEIRELEFEVDLQQFERTQIETKAEKTLRLNDAQLQRYYGLNLSQNSWIFLVGIGCMLIGLGLILATLYAVINYASTLDAKIITAVLGAIGTFLTSYVAAIFLKMHASATQHLGGFHSRLVDTHQILLASVVASRIADDALREKTLSELALKVAGNDELS</sequence>
<feature type="transmembrane region" description="Helical" evidence="2">
    <location>
        <begin position="55"/>
        <end position="73"/>
    </location>
</feature>
<keyword evidence="2" id="KW-0472">Membrane</keyword>
<dbReference type="Pfam" id="PF20712">
    <property type="entry name" value="CyanoTRADDas_TM"/>
    <property type="match status" value="1"/>
</dbReference>
<protein>
    <recommendedName>
        <fullName evidence="3">Cyanobacterial TRADD-N associated 2 transmembrane domain-containing protein</fullName>
    </recommendedName>
</protein>
<keyword evidence="1" id="KW-0175">Coiled coil</keyword>
<dbReference type="eggNOG" id="ENOG5033K8Y">
    <property type="taxonomic scope" value="Bacteria"/>
</dbReference>
<feature type="domain" description="Cyanobacterial TRADD-N associated 2 transmembrane" evidence="3">
    <location>
        <begin position="123"/>
        <end position="194"/>
    </location>
</feature>
<feature type="transmembrane region" description="Helical" evidence="2">
    <location>
        <begin position="163"/>
        <end position="184"/>
    </location>
</feature>
<evidence type="ECO:0000313" key="5">
    <source>
        <dbReference type="Proteomes" id="UP000013165"/>
    </source>
</evidence>
<feature type="coiled-coil region" evidence="1">
    <location>
        <begin position="70"/>
        <end position="97"/>
    </location>
</feature>
<keyword evidence="2" id="KW-0812">Transmembrane</keyword>
<dbReference type="HOGENOM" id="CLU_1014308_0_0_6"/>
<evidence type="ECO:0000313" key="4">
    <source>
        <dbReference type="EMBL" id="ENO16501.1"/>
    </source>
</evidence>
<dbReference type="RefSeq" id="WP_004583011.1">
    <property type="nucleotide sequence ID" value="NZ_AP028878.1"/>
</dbReference>
<feature type="transmembrane region" description="Helical" evidence="2">
    <location>
        <begin position="27"/>
        <end position="49"/>
    </location>
</feature>
<keyword evidence="2" id="KW-1133">Transmembrane helix</keyword>
<dbReference type="EMBL" id="APLQ01000010">
    <property type="protein sequence ID" value="ENO16501.1"/>
    <property type="molecule type" value="Genomic_DNA"/>
</dbReference>
<feature type="transmembrane region" description="Helical" evidence="2">
    <location>
        <begin position="129"/>
        <end position="151"/>
    </location>
</feature>
<dbReference type="STRING" id="626887.J057_02285"/>
<dbReference type="InterPro" id="IPR048567">
    <property type="entry name" value="CyanoTRADDas_TM"/>
</dbReference>
<proteinExistence type="predicted"/>
<evidence type="ECO:0000256" key="2">
    <source>
        <dbReference type="SAM" id="Phobius"/>
    </source>
</evidence>